<dbReference type="Gene3D" id="3.40.50.360">
    <property type="match status" value="1"/>
</dbReference>
<dbReference type="GO" id="GO:0005829">
    <property type="term" value="C:cytosol"/>
    <property type="evidence" value="ECO:0007669"/>
    <property type="project" value="TreeGrafter"/>
</dbReference>
<dbReference type="EMBL" id="NCDQ01000049">
    <property type="protein sequence ID" value="OYX05039.1"/>
    <property type="molecule type" value="Genomic_DNA"/>
</dbReference>
<dbReference type="SUPFAM" id="SSF52218">
    <property type="entry name" value="Flavoproteins"/>
    <property type="match status" value="1"/>
</dbReference>
<reference evidence="4 5" key="1">
    <citation type="submission" date="2017-03" db="EMBL/GenBank/DDBJ databases">
        <title>Lifting the veil on microbial sulfur biogeochemistry in mining wastewaters.</title>
        <authorList>
            <person name="Kantor R.S."/>
            <person name="Colenbrander Nelson T."/>
            <person name="Marshall S."/>
            <person name="Bennett D."/>
            <person name="Apte S."/>
            <person name="Camacho D."/>
            <person name="Thomas B.C."/>
            <person name="Warren L.A."/>
            <person name="Banfield J.F."/>
        </authorList>
    </citation>
    <scope>NUCLEOTIDE SEQUENCE [LARGE SCALE GENOMIC DNA]</scope>
    <source>
        <strain evidence="4">32-67-7</strain>
    </source>
</reference>
<dbReference type="GO" id="GO:0003955">
    <property type="term" value="F:NAD(P)H dehydrogenase (quinone) activity"/>
    <property type="evidence" value="ECO:0007669"/>
    <property type="project" value="TreeGrafter"/>
</dbReference>
<proteinExistence type="inferred from homology"/>
<organism evidence="4 5">
    <name type="scientific">Caulobacter vibrioides</name>
    <name type="common">Caulobacter crescentus</name>
    <dbReference type="NCBI Taxonomy" id="155892"/>
    <lineage>
        <taxon>Bacteria</taxon>
        <taxon>Pseudomonadati</taxon>
        <taxon>Pseudomonadota</taxon>
        <taxon>Alphaproteobacteria</taxon>
        <taxon>Caulobacterales</taxon>
        <taxon>Caulobacteraceae</taxon>
        <taxon>Caulobacter</taxon>
    </lineage>
</organism>
<dbReference type="AlphaFoldDB" id="A0A258DBA1"/>
<dbReference type="PANTHER" id="PTHR10204:SF34">
    <property type="entry name" value="NAD(P)H DEHYDROGENASE [QUINONE] 1 ISOFORM 1"/>
    <property type="match status" value="1"/>
</dbReference>
<feature type="domain" description="Flavodoxin-like fold" evidence="3">
    <location>
        <begin position="7"/>
        <end position="174"/>
    </location>
</feature>
<accession>A0A258DBA1</accession>
<name>A0A258DBA1_CAUVI</name>
<evidence type="ECO:0000313" key="4">
    <source>
        <dbReference type="EMBL" id="OYX05039.1"/>
    </source>
</evidence>
<dbReference type="PANTHER" id="PTHR10204">
    <property type="entry name" value="NAD P H OXIDOREDUCTASE-RELATED"/>
    <property type="match status" value="1"/>
</dbReference>
<sequence>MSTPSRRILILVGHPDPAPERFCRALAEAYAQGALTGGHEVRRADIGTMDIPLLESQAAFQVDDVTRLIRELRADILWADHLVLVFPLWLGGVPAKLKAALEQVFRGGFGFEVGPKGWNSKLSGRSARMVLTMGMPSAIFRLVFGSHGLKAVTQGIFMLAGVKPTRASIVGGIEAIGAGGRSRWLERMADLGAAAS</sequence>
<evidence type="ECO:0000313" key="5">
    <source>
        <dbReference type="Proteomes" id="UP000215616"/>
    </source>
</evidence>
<evidence type="ECO:0000256" key="2">
    <source>
        <dbReference type="ARBA" id="ARBA00023002"/>
    </source>
</evidence>
<comment type="caution">
    <text evidence="4">The sequence shown here is derived from an EMBL/GenBank/DDBJ whole genome shotgun (WGS) entry which is preliminary data.</text>
</comment>
<keyword evidence="2" id="KW-0560">Oxidoreductase</keyword>
<gene>
    <name evidence="4" type="ORF">B7Z12_04790</name>
</gene>
<dbReference type="Pfam" id="PF02525">
    <property type="entry name" value="Flavodoxin_2"/>
    <property type="match status" value="1"/>
</dbReference>
<evidence type="ECO:0000256" key="1">
    <source>
        <dbReference type="ARBA" id="ARBA00006252"/>
    </source>
</evidence>
<dbReference type="Proteomes" id="UP000215616">
    <property type="component" value="Unassembled WGS sequence"/>
</dbReference>
<dbReference type="InterPro" id="IPR051545">
    <property type="entry name" value="NAD(P)H_dehydrogenase_qn"/>
</dbReference>
<protein>
    <submittedName>
        <fullName evidence="4">NAD(P)H dehydrogenase</fullName>
    </submittedName>
</protein>
<comment type="similarity">
    <text evidence="1">Belongs to the NAD(P)H dehydrogenase (quinone) family.</text>
</comment>
<dbReference type="InterPro" id="IPR029039">
    <property type="entry name" value="Flavoprotein-like_sf"/>
</dbReference>
<dbReference type="InterPro" id="IPR003680">
    <property type="entry name" value="Flavodoxin_fold"/>
</dbReference>
<evidence type="ECO:0000259" key="3">
    <source>
        <dbReference type="Pfam" id="PF02525"/>
    </source>
</evidence>